<dbReference type="Pfam" id="PF06966">
    <property type="entry name" value="DUF1295"/>
    <property type="match status" value="1"/>
</dbReference>
<keyword evidence="2" id="KW-0812">Transmembrane</keyword>
<accession>A0A1V9Z0D5</accession>
<comment type="caution">
    <text evidence="3">The sequence shown here is derived from an EMBL/GenBank/DDBJ whole genome shotgun (WGS) entry which is preliminary data.</text>
</comment>
<dbReference type="OrthoDB" id="67965at2759"/>
<sequence length="559" mass="63171">MYGTKVDIEGFYLRHVIPLKDYLMLNSIGGPRPVQFRWLLNAQKGSTVLVVLALMIHYDNWSVAAYMHLANHGTFGIIWVVKDLVIPDKVWDAYMTIPSAIMGVFVLGAGWGADYIVISRHLEPPPWMIAFCTALHTFGLILLMATDTQKYFTLRYRPGVLIMDGWVKWCRNPNFLGKSMIYLSYAIMAQHWFPFAMLAFMFSFVMMSHMIVKDISLRKKVHFRSIQLATPRIRTVAIATCSAPGSFSLTSSVGSGTTSTLTQVCSRTNRKRLPHRSPALRTSPHFQMSLRAFYVNYVIPLKDYLMLDCLGGPRPVQFRQLLNAQKGATMFVLITLMAVYDNWTMSAFLNLANHGTFGLVWVLKDMVIPDKVWTAYQTIPSTILGVIVLSADWVADYIIIAHRIESPPWQAALCTAMHTLGLVLLMCTDTQKYFQLRYRPGLITDGWVKWCRNPNFLGKFLVYLSYAIMAEHWFPYAMLAFMWSFVMASHMILKDISLAKKTGGDAYIQRTGMCCPNLIGWTQSSLGASSIVQPGPLSTDMTPDKSAMHSILDTPPQPT</sequence>
<dbReference type="PROSITE" id="PS50244">
    <property type="entry name" value="S5A_REDUCTASE"/>
    <property type="match status" value="2"/>
</dbReference>
<keyword evidence="2" id="KW-0472">Membrane</keyword>
<dbReference type="EMBL" id="JNBR01000547">
    <property type="protein sequence ID" value="OQR91240.1"/>
    <property type="molecule type" value="Genomic_DNA"/>
</dbReference>
<keyword evidence="4" id="KW-1185">Reference proteome</keyword>
<dbReference type="Gene3D" id="1.20.120.1630">
    <property type="match status" value="2"/>
</dbReference>
<keyword evidence="2" id="KW-1133">Transmembrane helix</keyword>
<reference evidence="3 4" key="1">
    <citation type="journal article" date="2014" name="Genome Biol. Evol.">
        <title>The secreted proteins of Achlya hypogyna and Thraustotheca clavata identify the ancestral oomycete secretome and reveal gene acquisitions by horizontal gene transfer.</title>
        <authorList>
            <person name="Misner I."/>
            <person name="Blouin N."/>
            <person name="Leonard G."/>
            <person name="Richards T.A."/>
            <person name="Lane C.E."/>
        </authorList>
    </citation>
    <scope>NUCLEOTIDE SEQUENCE [LARGE SCALE GENOMIC DNA]</scope>
    <source>
        <strain evidence="3 4">ATCC 48635</strain>
    </source>
</reference>
<name>A0A1V9Z0D5_ACHHY</name>
<dbReference type="InterPro" id="IPR010721">
    <property type="entry name" value="UstE-like"/>
</dbReference>
<evidence type="ECO:0000256" key="1">
    <source>
        <dbReference type="SAM" id="MobiDB-lite"/>
    </source>
</evidence>
<evidence type="ECO:0008006" key="5">
    <source>
        <dbReference type="Google" id="ProtNLM"/>
    </source>
</evidence>
<protein>
    <recommendedName>
        <fullName evidence="5">Transmembrane protein</fullName>
    </recommendedName>
</protein>
<evidence type="ECO:0000256" key="2">
    <source>
        <dbReference type="SAM" id="Phobius"/>
    </source>
</evidence>
<feature type="transmembrane region" description="Helical" evidence="2">
    <location>
        <begin position="93"/>
        <end position="113"/>
    </location>
</feature>
<feature type="transmembrane region" description="Helical" evidence="2">
    <location>
        <begin position="192"/>
        <end position="212"/>
    </location>
</feature>
<proteinExistence type="predicted"/>
<evidence type="ECO:0000313" key="3">
    <source>
        <dbReference type="EMBL" id="OQR91240.1"/>
    </source>
</evidence>
<organism evidence="3 4">
    <name type="scientific">Achlya hypogyna</name>
    <name type="common">Oomycete</name>
    <name type="synonym">Protoachlya hypogyna</name>
    <dbReference type="NCBI Taxonomy" id="1202772"/>
    <lineage>
        <taxon>Eukaryota</taxon>
        <taxon>Sar</taxon>
        <taxon>Stramenopiles</taxon>
        <taxon>Oomycota</taxon>
        <taxon>Saprolegniomycetes</taxon>
        <taxon>Saprolegniales</taxon>
        <taxon>Achlyaceae</taxon>
        <taxon>Achlya</taxon>
    </lineage>
</organism>
<feature type="transmembrane region" description="Helical" evidence="2">
    <location>
        <begin position="125"/>
        <end position="145"/>
    </location>
</feature>
<feature type="transmembrane region" description="Helical" evidence="2">
    <location>
        <begin position="328"/>
        <end position="352"/>
    </location>
</feature>
<feature type="region of interest" description="Disordered" evidence="1">
    <location>
        <begin position="540"/>
        <end position="559"/>
    </location>
</feature>
<feature type="transmembrane region" description="Helical" evidence="2">
    <location>
        <begin position="372"/>
        <end position="395"/>
    </location>
</feature>
<dbReference type="AlphaFoldDB" id="A0A1V9Z0D5"/>
<evidence type="ECO:0000313" key="4">
    <source>
        <dbReference type="Proteomes" id="UP000243579"/>
    </source>
</evidence>
<dbReference type="Proteomes" id="UP000243579">
    <property type="component" value="Unassembled WGS sequence"/>
</dbReference>
<gene>
    <name evidence="3" type="ORF">ACHHYP_04853</name>
</gene>